<keyword evidence="2" id="KW-1185">Reference proteome</keyword>
<dbReference type="Proteomes" id="UP000612746">
    <property type="component" value="Unassembled WGS sequence"/>
</dbReference>
<dbReference type="SUPFAM" id="SSF53474">
    <property type="entry name" value="alpha/beta-Hydrolases"/>
    <property type="match status" value="1"/>
</dbReference>
<organism evidence="1 2">
    <name type="scientific">Umbelopsis vinacea</name>
    <dbReference type="NCBI Taxonomy" id="44442"/>
    <lineage>
        <taxon>Eukaryota</taxon>
        <taxon>Fungi</taxon>
        <taxon>Fungi incertae sedis</taxon>
        <taxon>Mucoromycota</taxon>
        <taxon>Mucoromycotina</taxon>
        <taxon>Umbelopsidomycetes</taxon>
        <taxon>Umbelopsidales</taxon>
        <taxon>Umbelopsidaceae</taxon>
        <taxon>Umbelopsis</taxon>
    </lineage>
</organism>
<dbReference type="OrthoDB" id="2334691at2759"/>
<dbReference type="InterPro" id="IPR029058">
    <property type="entry name" value="AB_hydrolase_fold"/>
</dbReference>
<dbReference type="EMBL" id="JAEPRA010000009">
    <property type="protein sequence ID" value="KAG2180616.1"/>
    <property type="molecule type" value="Genomic_DNA"/>
</dbReference>
<evidence type="ECO:0000313" key="2">
    <source>
        <dbReference type="Proteomes" id="UP000612746"/>
    </source>
</evidence>
<accession>A0A8H7PWT1</accession>
<evidence type="ECO:0000313" key="1">
    <source>
        <dbReference type="EMBL" id="KAG2180616.1"/>
    </source>
</evidence>
<sequence>MDNIQLKTDTRFTYSYRLYCSPGKESDPLQLLVAVHGNERNVKALLEGYEQSAKLLAPGNYVMLFPLFPAGILGDGSEQGYKFLHEQDIRYDNLLFDMIHQLCHHDLRLQQDIPTFLLHGYSGGGQFVHRLFYLHPERISALFVGAPGAITVISDEYHWWFGTRGMKKAFDLHGGLDLNAMKKVPVMMVVGEKDTNDMVYTKKATEKFIATHSQAALDAIMGKNRLERMHILYNNWKQAGLNVQLQVIPGLGHNGAKVVPNAAEFFASLA</sequence>
<dbReference type="AlphaFoldDB" id="A0A8H7PWT1"/>
<gene>
    <name evidence="1" type="ORF">INT44_003620</name>
</gene>
<dbReference type="Gene3D" id="3.40.50.1820">
    <property type="entry name" value="alpha/beta hydrolase"/>
    <property type="match status" value="1"/>
</dbReference>
<protein>
    <recommendedName>
        <fullName evidence="3">Alpha/beta hydrolase</fullName>
    </recommendedName>
</protein>
<reference evidence="1" key="1">
    <citation type="submission" date="2020-12" db="EMBL/GenBank/DDBJ databases">
        <title>Metabolic potential, ecology and presence of endohyphal bacteria is reflected in genomic diversity of Mucoromycotina.</title>
        <authorList>
            <person name="Muszewska A."/>
            <person name="Okrasinska A."/>
            <person name="Steczkiewicz K."/>
            <person name="Drgas O."/>
            <person name="Orlowska M."/>
            <person name="Perlinska-Lenart U."/>
            <person name="Aleksandrzak-Piekarczyk T."/>
            <person name="Szatraj K."/>
            <person name="Zielenkiewicz U."/>
            <person name="Pilsyk S."/>
            <person name="Malc E."/>
            <person name="Mieczkowski P."/>
            <person name="Kruszewska J.S."/>
            <person name="Biernat P."/>
            <person name="Pawlowska J."/>
        </authorList>
    </citation>
    <scope>NUCLEOTIDE SEQUENCE</scope>
    <source>
        <strain evidence="1">WA0000051536</strain>
    </source>
</reference>
<proteinExistence type="predicted"/>
<name>A0A8H7PWT1_9FUNG</name>
<comment type="caution">
    <text evidence="1">The sequence shown here is derived from an EMBL/GenBank/DDBJ whole genome shotgun (WGS) entry which is preliminary data.</text>
</comment>
<evidence type="ECO:0008006" key="3">
    <source>
        <dbReference type="Google" id="ProtNLM"/>
    </source>
</evidence>